<accession>A0A078BAQ2</accession>
<dbReference type="Proteomes" id="UP000039865">
    <property type="component" value="Unassembled WGS sequence"/>
</dbReference>
<dbReference type="PANTHER" id="PTHR10555">
    <property type="entry name" value="SORTING NEXIN"/>
    <property type="match status" value="1"/>
</dbReference>
<dbReference type="Gene3D" id="3.30.1520.10">
    <property type="entry name" value="Phox-like domain"/>
    <property type="match status" value="1"/>
</dbReference>
<dbReference type="InterPro" id="IPR036871">
    <property type="entry name" value="PX_dom_sf"/>
</dbReference>
<keyword evidence="4" id="KW-1185">Reference proteome</keyword>
<feature type="compositionally biased region" description="Low complexity" evidence="1">
    <location>
        <begin position="21"/>
        <end position="37"/>
    </location>
</feature>
<feature type="compositionally biased region" description="Polar residues" evidence="1">
    <location>
        <begin position="141"/>
        <end position="150"/>
    </location>
</feature>
<dbReference type="AlphaFoldDB" id="A0A078BAQ2"/>
<dbReference type="GO" id="GO:0005768">
    <property type="term" value="C:endosome"/>
    <property type="evidence" value="ECO:0007669"/>
    <property type="project" value="TreeGrafter"/>
</dbReference>
<dbReference type="CDD" id="cd06093">
    <property type="entry name" value="PX_domain"/>
    <property type="match status" value="1"/>
</dbReference>
<dbReference type="SMART" id="SM00312">
    <property type="entry name" value="PX"/>
    <property type="match status" value="1"/>
</dbReference>
<dbReference type="InParanoid" id="A0A078BAQ2"/>
<feature type="compositionally biased region" description="Polar residues" evidence="1">
    <location>
        <begin position="174"/>
        <end position="198"/>
    </location>
</feature>
<dbReference type="InterPro" id="IPR001683">
    <property type="entry name" value="PX_dom"/>
</dbReference>
<evidence type="ECO:0000256" key="1">
    <source>
        <dbReference type="SAM" id="MobiDB-lite"/>
    </source>
</evidence>
<dbReference type="PANTHER" id="PTHR10555:SF170">
    <property type="entry name" value="FI18122P1"/>
    <property type="match status" value="1"/>
</dbReference>
<dbReference type="Pfam" id="PF00787">
    <property type="entry name" value="PX"/>
    <property type="match status" value="1"/>
</dbReference>
<name>A0A078BAQ2_STYLE</name>
<gene>
    <name evidence="3" type="primary">Contig2746.g2947</name>
    <name evidence="3" type="ORF">STYLEM_20455</name>
</gene>
<dbReference type="GO" id="GO:0035091">
    <property type="term" value="F:phosphatidylinositol binding"/>
    <property type="evidence" value="ECO:0007669"/>
    <property type="project" value="InterPro"/>
</dbReference>
<dbReference type="PROSITE" id="PS50195">
    <property type="entry name" value="PX"/>
    <property type="match status" value="1"/>
</dbReference>
<feature type="compositionally biased region" description="Low complexity" evidence="1">
    <location>
        <begin position="105"/>
        <end position="114"/>
    </location>
</feature>
<sequence length="639" mass="74835">MENRRRNLFDDDDEDEQNEYVPSQQPVVQQPVVQQQQNKYEEVDLGASQKYNPTTSNTTTTTSNSRSKKLFDDDEDEQDTYKPSQQNNEEEEQYKTAYESKVEIKQQQQPVQQQEVKKKSMFDDDDEYKPSYEPEEIKQEPVQTKTNPPASQVVAERRNLFDDEPITIEENRSSDYNPYNSDKQKQSTVPEQQQTSTKTIKETPVESKSAPKEETSKVSESERRAKEEAEKVKKQLLEELNSMKLQEVPLEVPMKEEVDPKVKKFTVQNPTKIGGHIKYAVTGVDGEGDFEDVRRFSQFFALKNALQQRWPGIYIPALPEKKLVGNNEVKFVEERRNLLERFMKELAKCDYLIHSKEFKIFAREKGDVEKILNNLVKQTPMQILEKYRLNFNVDEDQESSSLQRYKENIIEFQIFLRKVIPVMEVQKKQLKRMIQTKDASDASYKSIMTNLMRYEDNNIEYYADSDINKRILTNPGVGDMKEKMDDTYKGWKNPFKDAYYWLKGELLDLKGINEALLGRELVVKQQSQCESKKRTDQQELEKLSQGKTTIKSIFKSKSSKESEITNLQTLIEVANKDIADYKKLINWLTIYHGEICIQKFKREKSRGYLKTLNNFCIKEISNSHLSATLWHSLLEVDKQ</sequence>
<feature type="compositionally biased region" description="Low complexity" evidence="1">
    <location>
        <begin position="54"/>
        <end position="65"/>
    </location>
</feature>
<feature type="compositionally biased region" description="Basic and acidic residues" evidence="1">
    <location>
        <begin position="115"/>
        <end position="139"/>
    </location>
</feature>
<reference evidence="3 4" key="1">
    <citation type="submission" date="2014-06" db="EMBL/GenBank/DDBJ databases">
        <authorList>
            <person name="Swart Estienne"/>
        </authorList>
    </citation>
    <scope>NUCLEOTIDE SEQUENCE [LARGE SCALE GENOMIC DNA]</scope>
    <source>
        <strain evidence="3 4">130c</strain>
    </source>
</reference>
<protein>
    <submittedName>
        <fullName evidence="3">Px domain containing protein</fullName>
    </submittedName>
</protein>
<proteinExistence type="predicted"/>
<dbReference type="OrthoDB" id="5227681at2759"/>
<evidence type="ECO:0000313" key="3">
    <source>
        <dbReference type="EMBL" id="CDW91301.1"/>
    </source>
</evidence>
<dbReference type="SUPFAM" id="SSF64268">
    <property type="entry name" value="PX domain"/>
    <property type="match status" value="1"/>
</dbReference>
<feature type="region of interest" description="Disordered" evidence="1">
    <location>
        <begin position="1"/>
        <end position="229"/>
    </location>
</feature>
<dbReference type="EMBL" id="CCKQ01019280">
    <property type="protein sequence ID" value="CDW91301.1"/>
    <property type="molecule type" value="Genomic_DNA"/>
</dbReference>
<evidence type="ECO:0000313" key="4">
    <source>
        <dbReference type="Proteomes" id="UP000039865"/>
    </source>
</evidence>
<organism evidence="3 4">
    <name type="scientific">Stylonychia lemnae</name>
    <name type="common">Ciliate</name>
    <dbReference type="NCBI Taxonomy" id="5949"/>
    <lineage>
        <taxon>Eukaryota</taxon>
        <taxon>Sar</taxon>
        <taxon>Alveolata</taxon>
        <taxon>Ciliophora</taxon>
        <taxon>Intramacronucleata</taxon>
        <taxon>Spirotrichea</taxon>
        <taxon>Stichotrichia</taxon>
        <taxon>Sporadotrichida</taxon>
        <taxon>Oxytrichidae</taxon>
        <taxon>Stylonychinae</taxon>
        <taxon>Stylonychia</taxon>
    </lineage>
</organism>
<feature type="compositionally biased region" description="Basic and acidic residues" evidence="1">
    <location>
        <begin position="199"/>
        <end position="229"/>
    </location>
</feature>
<evidence type="ECO:0000259" key="2">
    <source>
        <dbReference type="PROSITE" id="PS50195"/>
    </source>
</evidence>
<feature type="domain" description="PX" evidence="2">
    <location>
        <begin position="257"/>
        <end position="369"/>
    </location>
</feature>